<dbReference type="GO" id="GO:0046403">
    <property type="term" value="F:polynucleotide 3'-phosphatase activity"/>
    <property type="evidence" value="ECO:0007669"/>
    <property type="project" value="TreeGrafter"/>
</dbReference>
<gene>
    <name evidence="1" type="ORF">SAMN05216562_2629</name>
</gene>
<evidence type="ECO:0000313" key="2">
    <source>
        <dbReference type="Proteomes" id="UP000198658"/>
    </source>
</evidence>
<dbReference type="EMBL" id="FNQO01000003">
    <property type="protein sequence ID" value="SEA32525.1"/>
    <property type="molecule type" value="Genomic_DNA"/>
</dbReference>
<keyword evidence="2" id="KW-1185">Reference proteome</keyword>
<dbReference type="GO" id="GO:0006281">
    <property type="term" value="P:DNA repair"/>
    <property type="evidence" value="ECO:0007669"/>
    <property type="project" value="TreeGrafter"/>
</dbReference>
<dbReference type="Pfam" id="PF13671">
    <property type="entry name" value="AAA_33"/>
    <property type="match status" value="1"/>
</dbReference>
<reference evidence="2" key="1">
    <citation type="submission" date="2016-10" db="EMBL/GenBank/DDBJ databases">
        <authorList>
            <person name="Varghese N."/>
            <person name="Submissions S."/>
        </authorList>
    </citation>
    <scope>NUCLEOTIDE SEQUENCE [LARGE SCALE GENOMIC DNA]</scope>
    <source>
        <strain evidence="2">CGMCC 1.10657</strain>
    </source>
</reference>
<name>A0A1H4A962_9GAMM</name>
<dbReference type="AlphaFoldDB" id="A0A1H4A962"/>
<dbReference type="SUPFAM" id="SSF52540">
    <property type="entry name" value="P-loop containing nucleoside triphosphate hydrolases"/>
    <property type="match status" value="1"/>
</dbReference>
<organism evidence="1 2">
    <name type="scientific">Microbulbifer marinus</name>
    <dbReference type="NCBI Taxonomy" id="658218"/>
    <lineage>
        <taxon>Bacteria</taxon>
        <taxon>Pseudomonadati</taxon>
        <taxon>Pseudomonadota</taxon>
        <taxon>Gammaproteobacteria</taxon>
        <taxon>Cellvibrionales</taxon>
        <taxon>Microbulbiferaceae</taxon>
        <taxon>Microbulbifer</taxon>
    </lineage>
</organism>
<dbReference type="PANTHER" id="PTHR12083:SF9">
    <property type="entry name" value="BIFUNCTIONAL POLYNUCLEOTIDE PHOSPHATASE_KINASE"/>
    <property type="match status" value="1"/>
</dbReference>
<protein>
    <submittedName>
        <fullName evidence="1">Predicted kinase</fullName>
    </submittedName>
</protein>
<dbReference type="GO" id="GO:0046404">
    <property type="term" value="F:ATP-dependent polydeoxyribonucleotide 5'-hydroxyl-kinase activity"/>
    <property type="evidence" value="ECO:0007669"/>
    <property type="project" value="TreeGrafter"/>
</dbReference>
<keyword evidence="1" id="KW-0418">Kinase</keyword>
<keyword evidence="1" id="KW-0808">Transferase</keyword>
<accession>A0A1H4A962</accession>
<dbReference type="InterPro" id="IPR027417">
    <property type="entry name" value="P-loop_NTPase"/>
</dbReference>
<dbReference type="PANTHER" id="PTHR12083">
    <property type="entry name" value="BIFUNCTIONAL POLYNUCLEOTIDE PHOSPHATASE/KINASE"/>
    <property type="match status" value="1"/>
</dbReference>
<proteinExistence type="predicted"/>
<dbReference type="GO" id="GO:0003690">
    <property type="term" value="F:double-stranded DNA binding"/>
    <property type="evidence" value="ECO:0007669"/>
    <property type="project" value="TreeGrafter"/>
</dbReference>
<dbReference type="Gene3D" id="3.40.50.300">
    <property type="entry name" value="P-loop containing nucleotide triphosphate hydrolases"/>
    <property type="match status" value="1"/>
</dbReference>
<sequence length="176" mass="20072">MPGGFVLGASSAPGRTVRGAGNCIGKCLVKGIIFIGLQASGKSTFYLDNFYKTHIRLNLDMLKTRHREKILFDACLESKQPVVIDNTNPTRKDRERYISAFKSHRFIVVGYYFTSTLEDCLKRNALREGKDRIPEAGIRGTYSKLEMPDFQEGFDELYRVSMEAGRYRIEVWNSEV</sequence>
<dbReference type="STRING" id="658218.SAMN05216562_2629"/>
<evidence type="ECO:0000313" key="1">
    <source>
        <dbReference type="EMBL" id="SEA32525.1"/>
    </source>
</evidence>
<dbReference type="Proteomes" id="UP000198658">
    <property type="component" value="Unassembled WGS sequence"/>
</dbReference>